<keyword evidence="3" id="KW-1185">Reference proteome</keyword>
<dbReference type="PANTHER" id="PTHR33490">
    <property type="entry name" value="BLR5614 PROTEIN-RELATED"/>
    <property type="match status" value="1"/>
</dbReference>
<dbReference type="InterPro" id="IPR002931">
    <property type="entry name" value="Transglutaminase-like"/>
</dbReference>
<dbReference type="Pfam" id="PF01841">
    <property type="entry name" value="Transglut_core"/>
    <property type="match status" value="1"/>
</dbReference>
<dbReference type="InterPro" id="IPR038765">
    <property type="entry name" value="Papain-like_cys_pep_sf"/>
</dbReference>
<evidence type="ECO:0000259" key="1">
    <source>
        <dbReference type="SMART" id="SM00460"/>
    </source>
</evidence>
<sequence>MRLKISHTTRYVFDHPVSYGLQQLRKTPKSTHQQTVLHWTTRVEGGRKELSFEDHHHNTVELLSFEKGATELVVTSVGEVEIAETHGVLGRHLGYAPLWLYRRQTPRTRPGPGVRALIRDIGGETETDRLHGLMMAVKDAVAYEVGASHPDWSAEDALTEGRGVCQDHAHVFVSAAREMGFPARYVSGYLMLDDRVDQDAMHAWAEVHVDYLGWVGFDPSNGISPDMRYVRVATGLDYAEAAPVTGTRIGGAGEVLSVAIEVAQQQ</sequence>
<dbReference type="Pfam" id="PF08379">
    <property type="entry name" value="Bact_transglu_N"/>
    <property type="match status" value="1"/>
</dbReference>
<dbReference type="RefSeq" id="WP_281840508.1">
    <property type="nucleotide sequence ID" value="NZ_BROH01000001.1"/>
</dbReference>
<dbReference type="Gene3D" id="3.10.620.30">
    <property type="match status" value="1"/>
</dbReference>
<gene>
    <name evidence="2" type="ORF">STA1M1_04120</name>
</gene>
<dbReference type="InterPro" id="IPR013589">
    <property type="entry name" value="Bac_transglu_N"/>
</dbReference>
<dbReference type="EMBL" id="BROH01000001">
    <property type="protein sequence ID" value="GKY86543.1"/>
    <property type="molecule type" value="Genomic_DNA"/>
</dbReference>
<accession>A0ABQ5LNK6</accession>
<comment type="caution">
    <text evidence="2">The sequence shown here is derived from an EMBL/GenBank/DDBJ whole genome shotgun (WGS) entry which is preliminary data.</text>
</comment>
<evidence type="ECO:0000313" key="3">
    <source>
        <dbReference type="Proteomes" id="UP001144205"/>
    </source>
</evidence>
<feature type="domain" description="Transglutaminase-like" evidence="1">
    <location>
        <begin position="157"/>
        <end position="221"/>
    </location>
</feature>
<dbReference type="SMART" id="SM00460">
    <property type="entry name" value="TGc"/>
    <property type="match status" value="1"/>
</dbReference>
<dbReference type="Proteomes" id="UP001144205">
    <property type="component" value="Unassembled WGS sequence"/>
</dbReference>
<dbReference type="SUPFAM" id="SSF54001">
    <property type="entry name" value="Cysteine proteinases"/>
    <property type="match status" value="1"/>
</dbReference>
<evidence type="ECO:0000313" key="2">
    <source>
        <dbReference type="EMBL" id="GKY86543.1"/>
    </source>
</evidence>
<proteinExistence type="predicted"/>
<protein>
    <submittedName>
        <fullName evidence="2">Transglutaminase</fullName>
    </submittedName>
</protein>
<organism evidence="2 3">
    <name type="scientific">Sinisalibacter aestuarii</name>
    <dbReference type="NCBI Taxonomy" id="2949426"/>
    <lineage>
        <taxon>Bacteria</taxon>
        <taxon>Pseudomonadati</taxon>
        <taxon>Pseudomonadota</taxon>
        <taxon>Alphaproteobacteria</taxon>
        <taxon>Rhodobacterales</taxon>
        <taxon>Roseobacteraceae</taxon>
        <taxon>Sinisalibacter</taxon>
    </lineage>
</organism>
<reference evidence="2" key="1">
    <citation type="journal article" date="2023" name="Int. J. Syst. Evol. Microbiol.">
        <title>Sinisalibacter aestuarii sp. nov., isolated from estuarine sediment of the Arakawa River.</title>
        <authorList>
            <person name="Arafat S.T."/>
            <person name="Hirano S."/>
            <person name="Sato A."/>
            <person name="Takeuchi K."/>
            <person name="Yasuda T."/>
            <person name="Terahara T."/>
            <person name="Hamada M."/>
            <person name="Kobayashi T."/>
        </authorList>
    </citation>
    <scope>NUCLEOTIDE SEQUENCE</scope>
    <source>
        <strain evidence="2">B-399</strain>
    </source>
</reference>
<dbReference type="PANTHER" id="PTHR33490:SF6">
    <property type="entry name" value="SLL1049 PROTEIN"/>
    <property type="match status" value="1"/>
</dbReference>
<name>A0ABQ5LNK6_9RHOB</name>